<feature type="domain" description="LD-carboxypeptidase C-terminal" evidence="8">
    <location>
        <begin position="210"/>
        <end position="325"/>
    </location>
</feature>
<feature type="active site" description="Nucleophile" evidence="6">
    <location>
        <position position="141"/>
    </location>
</feature>
<dbReference type="CDD" id="cd07025">
    <property type="entry name" value="Peptidase_S66"/>
    <property type="match status" value="1"/>
</dbReference>
<comment type="similarity">
    <text evidence="1">Belongs to the peptidase S66 family.</text>
</comment>
<dbReference type="Pfam" id="PF02016">
    <property type="entry name" value="Peptidase_S66"/>
    <property type="match status" value="1"/>
</dbReference>
<dbReference type="InterPro" id="IPR027478">
    <property type="entry name" value="LdcA_N"/>
</dbReference>
<keyword evidence="5" id="KW-0720">Serine protease</keyword>
<accession>A0A2A2G9W9</accession>
<dbReference type="Pfam" id="PF17676">
    <property type="entry name" value="Peptidase_S66C"/>
    <property type="match status" value="1"/>
</dbReference>
<organism evidence="9 10">
    <name type="scientific">Fodinibius salipaludis</name>
    <dbReference type="NCBI Taxonomy" id="2032627"/>
    <lineage>
        <taxon>Bacteria</taxon>
        <taxon>Pseudomonadati</taxon>
        <taxon>Balneolota</taxon>
        <taxon>Balneolia</taxon>
        <taxon>Balneolales</taxon>
        <taxon>Balneolaceae</taxon>
        <taxon>Fodinibius</taxon>
    </lineage>
</organism>
<evidence type="ECO:0000313" key="10">
    <source>
        <dbReference type="Proteomes" id="UP000218831"/>
    </source>
</evidence>
<reference evidence="9 10" key="1">
    <citation type="submission" date="2017-08" db="EMBL/GenBank/DDBJ databases">
        <title>Aliifodinibius alkalisoli sp. nov., isolated from saline alkaline soil.</title>
        <authorList>
            <person name="Liu D."/>
            <person name="Zhang G."/>
        </authorList>
    </citation>
    <scope>NUCLEOTIDE SEQUENCE [LARGE SCALE GENOMIC DNA]</scope>
    <source>
        <strain evidence="9 10">WN023</strain>
    </source>
</reference>
<dbReference type="SUPFAM" id="SSF52317">
    <property type="entry name" value="Class I glutamine amidotransferase-like"/>
    <property type="match status" value="1"/>
</dbReference>
<keyword evidence="4" id="KW-0378">Hydrolase</keyword>
<dbReference type="InterPro" id="IPR040921">
    <property type="entry name" value="Peptidase_S66C"/>
</dbReference>
<dbReference type="SUPFAM" id="SSF141986">
    <property type="entry name" value="LD-carboxypeptidase A C-terminal domain-like"/>
    <property type="match status" value="1"/>
</dbReference>
<dbReference type="InterPro" id="IPR029062">
    <property type="entry name" value="Class_I_gatase-like"/>
</dbReference>
<dbReference type="PANTHER" id="PTHR30237">
    <property type="entry name" value="MURAMOYLTETRAPEPTIDE CARBOXYPEPTIDASE"/>
    <property type="match status" value="1"/>
</dbReference>
<dbReference type="RefSeq" id="WP_095606470.1">
    <property type="nucleotide sequence ID" value="NZ_NSKE01000006.1"/>
</dbReference>
<evidence type="ECO:0000256" key="4">
    <source>
        <dbReference type="ARBA" id="ARBA00022801"/>
    </source>
</evidence>
<dbReference type="PANTHER" id="PTHR30237:SF2">
    <property type="entry name" value="MUREIN TETRAPEPTIDE CARBOXYPEPTIDASE"/>
    <property type="match status" value="1"/>
</dbReference>
<gene>
    <name evidence="9" type="ORF">CK503_08960</name>
</gene>
<dbReference type="GO" id="GO:0006508">
    <property type="term" value="P:proteolysis"/>
    <property type="evidence" value="ECO:0007669"/>
    <property type="project" value="UniProtKB-KW"/>
</dbReference>
<dbReference type="Proteomes" id="UP000218831">
    <property type="component" value="Unassembled WGS sequence"/>
</dbReference>
<dbReference type="GO" id="GO:0004180">
    <property type="term" value="F:carboxypeptidase activity"/>
    <property type="evidence" value="ECO:0007669"/>
    <property type="project" value="UniProtKB-KW"/>
</dbReference>
<dbReference type="Gene3D" id="3.40.50.10740">
    <property type="entry name" value="Class I glutamine amidotransferase-like"/>
    <property type="match status" value="1"/>
</dbReference>
<evidence type="ECO:0000256" key="3">
    <source>
        <dbReference type="ARBA" id="ARBA00022670"/>
    </source>
</evidence>
<evidence type="ECO:0000259" key="8">
    <source>
        <dbReference type="Pfam" id="PF17676"/>
    </source>
</evidence>
<feature type="domain" description="LD-carboxypeptidase N-terminal" evidence="7">
    <location>
        <begin position="44"/>
        <end position="161"/>
    </location>
</feature>
<dbReference type="InterPro" id="IPR040449">
    <property type="entry name" value="Peptidase_S66_N"/>
</dbReference>
<comment type="caution">
    <text evidence="9">The sequence shown here is derived from an EMBL/GenBank/DDBJ whole genome shotgun (WGS) entry which is preliminary data.</text>
</comment>
<dbReference type="EMBL" id="NSKE01000006">
    <property type="protein sequence ID" value="PAU93794.1"/>
    <property type="molecule type" value="Genomic_DNA"/>
</dbReference>
<protein>
    <submittedName>
        <fullName evidence="9">LD-carboxypeptidase</fullName>
    </submittedName>
</protein>
<name>A0A2A2G9W9_9BACT</name>
<proteinExistence type="inferred from homology"/>
<dbReference type="InterPro" id="IPR003507">
    <property type="entry name" value="S66_fam"/>
</dbReference>
<dbReference type="InterPro" id="IPR027461">
    <property type="entry name" value="Carboxypeptidase_A_C_sf"/>
</dbReference>
<dbReference type="AlphaFoldDB" id="A0A2A2G9W9"/>
<keyword evidence="3" id="KW-0645">Protease</keyword>
<feature type="active site" description="Charge relay system" evidence="6">
    <location>
        <position position="310"/>
    </location>
</feature>
<keyword evidence="2 9" id="KW-0121">Carboxypeptidase</keyword>
<dbReference type="GO" id="GO:0008236">
    <property type="term" value="F:serine-type peptidase activity"/>
    <property type="evidence" value="ECO:0007669"/>
    <property type="project" value="UniProtKB-KW"/>
</dbReference>
<evidence type="ECO:0000256" key="1">
    <source>
        <dbReference type="ARBA" id="ARBA00010233"/>
    </source>
</evidence>
<evidence type="ECO:0000259" key="7">
    <source>
        <dbReference type="Pfam" id="PF02016"/>
    </source>
</evidence>
<evidence type="ECO:0000256" key="2">
    <source>
        <dbReference type="ARBA" id="ARBA00022645"/>
    </source>
</evidence>
<evidence type="ECO:0000256" key="6">
    <source>
        <dbReference type="PIRSR" id="PIRSR028757-1"/>
    </source>
</evidence>
<evidence type="ECO:0000313" key="9">
    <source>
        <dbReference type="EMBL" id="PAU93794.1"/>
    </source>
</evidence>
<feature type="active site" description="Charge relay system" evidence="6">
    <location>
        <position position="241"/>
    </location>
</feature>
<dbReference type="PIRSF" id="PIRSF028757">
    <property type="entry name" value="LD-carboxypeptidase"/>
    <property type="match status" value="1"/>
</dbReference>
<sequence length="340" mass="37228">MMNRKGFLKLLSTAGLGAFLANTGDYSHDKNAIKPKRLQQGDTIGLISPGFILPDPNKYDEIVKQVKQLGYQVKEGPNARNKYGYLAGTDEERAADLNAMFADHSVDAIMPFRGGWGCNRILPLINFDTIRANPKILVGYSDITTLLLSIFAKTGLITFHGPVGKSEWTTYTKQHFKEVLTGQQKVFNIPNKDLCEDCDELAVITPGKATGKLLGGNLSVLSAMMGSEYLPDWDNSILFLEDVGEDVYRLDRMLTQLKLNGVLEQISGFVFGQCTSCEMSNDQSLSLKQVFDDHIKPLGVPAFTGAMIGHIDNMITLPVGLSAEMNTKDGSITLKEPAVG</sequence>
<dbReference type="Gene3D" id="3.50.30.60">
    <property type="entry name" value="LD-carboxypeptidase A C-terminal domain-like"/>
    <property type="match status" value="1"/>
</dbReference>
<evidence type="ECO:0000256" key="5">
    <source>
        <dbReference type="ARBA" id="ARBA00022825"/>
    </source>
</evidence>
<keyword evidence="10" id="KW-1185">Reference proteome</keyword>
<dbReference type="OrthoDB" id="9807329at2"/>